<dbReference type="InterPro" id="IPR036465">
    <property type="entry name" value="vWFA_dom_sf"/>
</dbReference>
<dbReference type="CDD" id="cd01454">
    <property type="entry name" value="vWA_norD_type"/>
    <property type="match status" value="1"/>
</dbReference>
<evidence type="ECO:0000313" key="5">
    <source>
        <dbReference type="Proteomes" id="UP000194420"/>
    </source>
</evidence>
<dbReference type="InterPro" id="IPR006538">
    <property type="entry name" value="CobT"/>
</dbReference>
<dbReference type="EMBL" id="FXWG01000001">
    <property type="protein sequence ID" value="SMQ59478.1"/>
    <property type="molecule type" value="Genomic_DNA"/>
</dbReference>
<feature type="domain" description="VWFA" evidence="3">
    <location>
        <begin position="401"/>
        <end position="612"/>
    </location>
</feature>
<dbReference type="Pfam" id="PF06213">
    <property type="entry name" value="CobT"/>
    <property type="match status" value="1"/>
</dbReference>
<protein>
    <recommendedName>
        <fullName evidence="1">Cobaltochelatase subunit CobT</fullName>
        <ecNumber evidence="1">6.6.1.2</ecNumber>
    </recommendedName>
</protein>
<dbReference type="InterPro" id="IPR051928">
    <property type="entry name" value="NorD/CobT"/>
</dbReference>
<dbReference type="InterPro" id="IPR002035">
    <property type="entry name" value="VWF_A"/>
</dbReference>
<dbReference type="GO" id="GO:0009236">
    <property type="term" value="P:cobalamin biosynthetic process"/>
    <property type="evidence" value="ECO:0007669"/>
    <property type="project" value="UniProtKB-UniRule"/>
</dbReference>
<gene>
    <name evidence="4" type="ORF">SAMN06297468_0290</name>
</gene>
<dbReference type="SUPFAM" id="SSF53300">
    <property type="entry name" value="vWA-like"/>
    <property type="match status" value="1"/>
</dbReference>
<dbReference type="NCBIfam" id="TIGR01651">
    <property type="entry name" value="CobT"/>
    <property type="match status" value="1"/>
</dbReference>
<dbReference type="PANTHER" id="PTHR41248">
    <property type="entry name" value="NORD PROTEIN"/>
    <property type="match status" value="1"/>
</dbReference>
<feature type="compositionally biased region" description="Acidic residues" evidence="2">
    <location>
        <begin position="212"/>
        <end position="240"/>
    </location>
</feature>
<organism evidence="4 5">
    <name type="scientific">Altererythrobacter xiamenensis</name>
    <dbReference type="NCBI Taxonomy" id="1316679"/>
    <lineage>
        <taxon>Bacteria</taxon>
        <taxon>Pseudomonadati</taxon>
        <taxon>Pseudomonadota</taxon>
        <taxon>Alphaproteobacteria</taxon>
        <taxon>Sphingomonadales</taxon>
        <taxon>Erythrobacteraceae</taxon>
        <taxon>Altererythrobacter</taxon>
    </lineage>
</organism>
<evidence type="ECO:0000313" key="4">
    <source>
        <dbReference type="EMBL" id="SMQ59478.1"/>
    </source>
</evidence>
<dbReference type="PIRSF" id="PIRSF031715">
    <property type="entry name" value="Cob_chel_CobT"/>
    <property type="match status" value="1"/>
</dbReference>
<dbReference type="RefSeq" id="WP_086436262.1">
    <property type="nucleotide sequence ID" value="NZ_FXWG01000001.1"/>
</dbReference>
<proteinExistence type="predicted"/>
<reference evidence="5" key="1">
    <citation type="submission" date="2017-04" db="EMBL/GenBank/DDBJ databases">
        <authorList>
            <person name="Varghese N."/>
            <person name="Submissions S."/>
        </authorList>
    </citation>
    <scope>NUCLEOTIDE SEQUENCE [LARGE SCALE GENOMIC DNA]</scope>
</reference>
<feature type="compositionally biased region" description="Acidic residues" evidence="2">
    <location>
        <begin position="254"/>
        <end position="283"/>
    </location>
</feature>
<feature type="region of interest" description="Disordered" evidence="2">
    <location>
        <begin position="206"/>
        <end position="297"/>
    </location>
</feature>
<dbReference type="PROSITE" id="PS50234">
    <property type="entry name" value="VWFA"/>
    <property type="match status" value="1"/>
</dbReference>
<dbReference type="AlphaFoldDB" id="A0A1Y6EA64"/>
<evidence type="ECO:0000256" key="1">
    <source>
        <dbReference type="NCBIfam" id="TIGR01651"/>
    </source>
</evidence>
<dbReference type="Gene3D" id="3.40.50.410">
    <property type="entry name" value="von Willebrand factor, type A domain"/>
    <property type="match status" value="1"/>
</dbReference>
<name>A0A1Y6EA64_9SPHN</name>
<feature type="compositionally biased region" description="Low complexity" evidence="2">
    <location>
        <begin position="241"/>
        <end position="253"/>
    </location>
</feature>
<evidence type="ECO:0000256" key="2">
    <source>
        <dbReference type="SAM" id="MobiDB-lite"/>
    </source>
</evidence>
<sequence length="612" mass="67960">MAEETPLDKFKQALTGASRALAREAEVEVAWSADSPTASGKHFRVPLPARDLPQEQVSEARGFADSFALKLRHHNEGLHSKHAPPEPVARACYDAIEQARYEALGANNYSGIRANLESAVEMRTASDPISRAESANDVPIQTALSLMVREKLTGEPIPERAQAGVDMVRDFIEEKVGDDFESLALSLDDQEAFQSLSLDMLQHLDLTHPTDAPDEGDNDQGEDEEGQDEQEQEGDDESEGQGEPQGSEAAGEMAEGEAEGEGETEQSSEQEMSEGEPGDEGEEGMMPVRPNRPQGEIPMDLDYHAYTERFDEEIAAPELCDAEELDRLRAYLDSQLTGLQGVVTRLANRLQRRLMAQQNRSWDFDQEDGIVDASRLPRVIVSPGTALAYKTEKDVEFKDTIVTLLIDNSGSMRGRPISIAAISADILARTLERSGVKTEILGFTTRAWKGGQSREAWLADGKPGNPGRLNDLRHIIYKKADEPWRRARRNLGLMMREGLLKENIDGEALMWAHNRLIGRREDRRILMVISDGAPVDDSTLSVNSAGYLEAHLRKVIEWIENVSPVQLVAIGIGHDVTRYYRRAVTIMDVEQLGGTIIEQLAELFEDEKRGRR</sequence>
<dbReference type="InterPro" id="IPR025861">
    <property type="entry name" value="CobT_VWA_dom"/>
</dbReference>
<dbReference type="Proteomes" id="UP000194420">
    <property type="component" value="Unassembled WGS sequence"/>
</dbReference>
<dbReference type="Pfam" id="PF11775">
    <property type="entry name" value="CobT_C"/>
    <property type="match status" value="1"/>
</dbReference>
<keyword evidence="5" id="KW-1185">Reference proteome</keyword>
<dbReference type="GO" id="GO:0051116">
    <property type="term" value="F:cobaltochelatase activity"/>
    <property type="evidence" value="ECO:0007669"/>
    <property type="project" value="UniProtKB-UniRule"/>
</dbReference>
<accession>A0A1Y6EA64</accession>
<dbReference type="EC" id="6.6.1.2" evidence="1"/>
<dbReference type="PANTHER" id="PTHR41248:SF1">
    <property type="entry name" value="NORD PROTEIN"/>
    <property type="match status" value="1"/>
</dbReference>
<dbReference type="OrthoDB" id="9764783at2"/>
<evidence type="ECO:0000259" key="3">
    <source>
        <dbReference type="PROSITE" id="PS50234"/>
    </source>
</evidence>